<dbReference type="Proteomes" id="UP000182054">
    <property type="component" value="Unassembled WGS sequence"/>
</dbReference>
<proteinExistence type="predicted"/>
<dbReference type="EMBL" id="FOJN01000006">
    <property type="protein sequence ID" value="SFA50949.1"/>
    <property type="molecule type" value="Genomic_DNA"/>
</dbReference>
<name>A0A1I0TGR6_9NOCA</name>
<evidence type="ECO:0000313" key="3">
    <source>
        <dbReference type="Proteomes" id="UP000182054"/>
    </source>
</evidence>
<sequence length="210" mass="22892">MSGWIEHETLHGTHVTLEKLTADHADDLLAAADDERIFRWTSAPIRTRSDATAYIDAALADPARQPFLQRTAAGEPVGTTSYYLLDPAHRSLAIGYTWLSTSAQGTAINPEAKLLLLGRAFAHGAVRVEWHTDEHNVQSRAAIATLGATFEGLLRKHRQRTDGSWRTTALFAMTDDDWPSARQALQARIDRRLSGGQRGARGAASSHGGS</sequence>
<dbReference type="GO" id="GO:0016747">
    <property type="term" value="F:acyltransferase activity, transferring groups other than amino-acyl groups"/>
    <property type="evidence" value="ECO:0007669"/>
    <property type="project" value="InterPro"/>
</dbReference>
<dbReference type="PANTHER" id="PTHR43610:SF1">
    <property type="entry name" value="N-ACETYLTRANSFERASE DOMAIN-CONTAINING PROTEIN"/>
    <property type="match status" value="1"/>
</dbReference>
<reference evidence="2 3" key="1">
    <citation type="submission" date="2016-10" db="EMBL/GenBank/DDBJ databases">
        <authorList>
            <person name="de Groot N.N."/>
        </authorList>
    </citation>
    <scope>NUCLEOTIDE SEQUENCE [LARGE SCALE GENOMIC DNA]</scope>
    <source>
        <strain evidence="2 3">DSM 44908</strain>
    </source>
</reference>
<keyword evidence="2" id="KW-0808">Transferase</keyword>
<dbReference type="PROSITE" id="PS51186">
    <property type="entry name" value="GNAT"/>
    <property type="match status" value="1"/>
</dbReference>
<dbReference type="PANTHER" id="PTHR43610">
    <property type="entry name" value="BLL6696 PROTEIN"/>
    <property type="match status" value="1"/>
</dbReference>
<protein>
    <submittedName>
        <fullName evidence="2">Protein N-acetyltransferase, RimJ/RimL family</fullName>
    </submittedName>
</protein>
<dbReference type="AlphaFoldDB" id="A0A1I0TGR6"/>
<dbReference type="SUPFAM" id="SSF55729">
    <property type="entry name" value="Acyl-CoA N-acyltransferases (Nat)"/>
    <property type="match status" value="1"/>
</dbReference>
<accession>A0A1I0TGR6</accession>
<gene>
    <name evidence="2" type="ORF">SAMN05444374_106154</name>
</gene>
<dbReference type="GeneID" id="85485873"/>
<organism evidence="2 3">
    <name type="scientific">Rhodococcoides kroppenstedtii</name>
    <dbReference type="NCBI Taxonomy" id="293050"/>
    <lineage>
        <taxon>Bacteria</taxon>
        <taxon>Bacillati</taxon>
        <taxon>Actinomycetota</taxon>
        <taxon>Actinomycetes</taxon>
        <taxon>Mycobacteriales</taxon>
        <taxon>Nocardiaceae</taxon>
        <taxon>Rhodococcoides</taxon>
    </lineage>
</organism>
<dbReference type="InterPro" id="IPR000182">
    <property type="entry name" value="GNAT_dom"/>
</dbReference>
<dbReference type="RefSeq" id="WP_068363485.1">
    <property type="nucleotide sequence ID" value="NZ_FOJN01000006.1"/>
</dbReference>
<dbReference type="OrthoDB" id="9795199at2"/>
<evidence type="ECO:0000259" key="1">
    <source>
        <dbReference type="PROSITE" id="PS51186"/>
    </source>
</evidence>
<feature type="domain" description="N-acetyltransferase" evidence="1">
    <location>
        <begin position="15"/>
        <end position="176"/>
    </location>
</feature>
<dbReference type="Pfam" id="PF13302">
    <property type="entry name" value="Acetyltransf_3"/>
    <property type="match status" value="1"/>
</dbReference>
<dbReference type="InterPro" id="IPR016181">
    <property type="entry name" value="Acyl_CoA_acyltransferase"/>
</dbReference>
<dbReference type="Gene3D" id="3.40.630.30">
    <property type="match status" value="1"/>
</dbReference>
<evidence type="ECO:0000313" key="2">
    <source>
        <dbReference type="EMBL" id="SFA50949.1"/>
    </source>
</evidence>